<feature type="transmembrane region" description="Helical" evidence="1">
    <location>
        <begin position="49"/>
        <end position="71"/>
    </location>
</feature>
<keyword evidence="3" id="KW-1185">Reference proteome</keyword>
<organism evidence="2 3">
    <name type="scientific">Haloplanus vescus</name>
    <dbReference type="NCBI Taxonomy" id="555874"/>
    <lineage>
        <taxon>Archaea</taxon>
        <taxon>Methanobacteriati</taxon>
        <taxon>Methanobacteriota</taxon>
        <taxon>Stenosarchaea group</taxon>
        <taxon>Halobacteria</taxon>
        <taxon>Halobacteriales</taxon>
        <taxon>Haloferacaceae</taxon>
        <taxon>Haloplanus</taxon>
    </lineage>
</organism>
<proteinExistence type="predicted"/>
<keyword evidence="1" id="KW-1133">Transmembrane helix</keyword>
<accession>A0A1H3Y8H1</accession>
<gene>
    <name evidence="2" type="ORF">SAMN04488065_1723</name>
</gene>
<keyword evidence="1" id="KW-0472">Membrane</keyword>
<sequence>MASFFDRFVHPRLARVATAGAALWAGSFLVAAVGLGLRGTAPTTSGTLFFLSGLTGLGGMVVLGLCGLWLLGVRAKQMLG</sequence>
<reference evidence="2 3" key="1">
    <citation type="submission" date="2016-10" db="EMBL/GenBank/DDBJ databases">
        <authorList>
            <person name="de Groot N.N."/>
        </authorList>
    </citation>
    <scope>NUCLEOTIDE SEQUENCE [LARGE SCALE GENOMIC DNA]</scope>
    <source>
        <strain evidence="2 3">CGMCC 1.8712</strain>
    </source>
</reference>
<evidence type="ECO:0000256" key="1">
    <source>
        <dbReference type="SAM" id="Phobius"/>
    </source>
</evidence>
<dbReference type="STRING" id="555874.SAMN04488065_1723"/>
<dbReference type="EMBL" id="FNQT01000002">
    <property type="protein sequence ID" value="SEA07873.1"/>
    <property type="molecule type" value="Genomic_DNA"/>
</dbReference>
<evidence type="ECO:0000313" key="3">
    <source>
        <dbReference type="Proteomes" id="UP000236755"/>
    </source>
</evidence>
<dbReference type="RefSeq" id="WP_092633938.1">
    <property type="nucleotide sequence ID" value="NZ_FNQT01000002.1"/>
</dbReference>
<evidence type="ECO:0000313" key="2">
    <source>
        <dbReference type="EMBL" id="SEA07873.1"/>
    </source>
</evidence>
<dbReference type="Proteomes" id="UP000236755">
    <property type="component" value="Unassembled WGS sequence"/>
</dbReference>
<protein>
    <submittedName>
        <fullName evidence="2">Uncharacterized protein</fullName>
    </submittedName>
</protein>
<dbReference type="AlphaFoldDB" id="A0A1H3Y8H1"/>
<keyword evidence="1" id="KW-0812">Transmembrane</keyword>
<dbReference type="OrthoDB" id="211356at2157"/>
<name>A0A1H3Y8H1_9EURY</name>
<feature type="transmembrane region" description="Helical" evidence="1">
    <location>
        <begin position="12"/>
        <end position="37"/>
    </location>
</feature>